<evidence type="ECO:0000256" key="1">
    <source>
        <dbReference type="ARBA" id="ARBA00022443"/>
    </source>
</evidence>
<proteinExistence type="predicted"/>
<keyword evidence="6" id="KW-1185">Reference proteome</keyword>
<dbReference type="PRINTS" id="PR00452">
    <property type="entry name" value="SH3DOMAIN"/>
</dbReference>
<accession>A0AAD8BPV4</accession>
<protein>
    <submittedName>
        <fullName evidence="5">Unconventional myosin-Ie-like isoform X1</fullName>
    </submittedName>
</protein>
<evidence type="ECO:0000256" key="2">
    <source>
        <dbReference type="PROSITE-ProRule" id="PRU00192"/>
    </source>
</evidence>
<dbReference type="GO" id="GO:0007015">
    <property type="term" value="P:actin filament organization"/>
    <property type="evidence" value="ECO:0007669"/>
    <property type="project" value="TreeGrafter"/>
</dbReference>
<dbReference type="Pfam" id="PF14604">
    <property type="entry name" value="SH3_9"/>
    <property type="match status" value="1"/>
</dbReference>
<dbReference type="FunFam" id="2.30.30.40:FF:000072">
    <property type="entry name" value="Unconventional Myosin IB"/>
    <property type="match status" value="1"/>
</dbReference>
<dbReference type="PROSITE" id="PS50002">
    <property type="entry name" value="SH3"/>
    <property type="match status" value="1"/>
</dbReference>
<organism evidence="5 6">
    <name type="scientific">Biomphalaria pfeifferi</name>
    <name type="common">Bloodfluke planorb</name>
    <name type="synonym">Freshwater snail</name>
    <dbReference type="NCBI Taxonomy" id="112525"/>
    <lineage>
        <taxon>Eukaryota</taxon>
        <taxon>Metazoa</taxon>
        <taxon>Spiralia</taxon>
        <taxon>Lophotrochozoa</taxon>
        <taxon>Mollusca</taxon>
        <taxon>Gastropoda</taxon>
        <taxon>Heterobranchia</taxon>
        <taxon>Euthyneura</taxon>
        <taxon>Panpulmonata</taxon>
        <taxon>Hygrophila</taxon>
        <taxon>Lymnaeoidea</taxon>
        <taxon>Planorbidae</taxon>
        <taxon>Biomphalaria</taxon>
    </lineage>
</organism>
<dbReference type="InterPro" id="IPR001452">
    <property type="entry name" value="SH3_domain"/>
</dbReference>
<dbReference type="EMBL" id="JASAOG010000053">
    <property type="protein sequence ID" value="KAK0057660.1"/>
    <property type="molecule type" value="Genomic_DNA"/>
</dbReference>
<dbReference type="PANTHER" id="PTHR14167:SF6">
    <property type="entry name" value="SH3 DOMAIN-CONTAINING KINASE-BINDING PROTEIN 1"/>
    <property type="match status" value="1"/>
</dbReference>
<feature type="domain" description="SH3" evidence="4">
    <location>
        <begin position="26"/>
        <end position="83"/>
    </location>
</feature>
<dbReference type="Gene3D" id="2.30.30.40">
    <property type="entry name" value="SH3 Domains"/>
    <property type="match status" value="1"/>
</dbReference>
<keyword evidence="1 2" id="KW-0728">SH3 domain</keyword>
<dbReference type="Proteomes" id="UP001233172">
    <property type="component" value="Unassembled WGS sequence"/>
</dbReference>
<dbReference type="SMART" id="SM00326">
    <property type="entry name" value="SH3"/>
    <property type="match status" value="1"/>
</dbReference>
<feature type="region of interest" description="Disordered" evidence="3">
    <location>
        <begin position="1"/>
        <end position="28"/>
    </location>
</feature>
<dbReference type="GO" id="GO:0016477">
    <property type="term" value="P:cell migration"/>
    <property type="evidence" value="ECO:0007669"/>
    <property type="project" value="TreeGrafter"/>
</dbReference>
<dbReference type="SUPFAM" id="SSF50044">
    <property type="entry name" value="SH3-domain"/>
    <property type="match status" value="1"/>
</dbReference>
<sequence length="83" mass="9452">AQRQSLSKPPPAEGKPRPKPKMAPKPQLPQVRCLYAYDAQDTDELSFNEGDLIDLLNEDATGWWRGRLRGKEGLFPENYVQKV</sequence>
<dbReference type="InterPro" id="IPR050384">
    <property type="entry name" value="Endophilin_SH3RF"/>
</dbReference>
<evidence type="ECO:0000256" key="3">
    <source>
        <dbReference type="SAM" id="MobiDB-lite"/>
    </source>
</evidence>
<name>A0AAD8BPV4_BIOPF</name>
<evidence type="ECO:0000259" key="4">
    <source>
        <dbReference type="PROSITE" id="PS50002"/>
    </source>
</evidence>
<reference evidence="5" key="2">
    <citation type="submission" date="2023-04" db="EMBL/GenBank/DDBJ databases">
        <authorList>
            <person name="Bu L."/>
            <person name="Lu L."/>
            <person name="Laidemitt M.R."/>
            <person name="Zhang S.M."/>
            <person name="Mutuku M."/>
            <person name="Mkoji G."/>
            <person name="Steinauer M."/>
            <person name="Loker E.S."/>
        </authorList>
    </citation>
    <scope>NUCLEOTIDE SEQUENCE</scope>
    <source>
        <strain evidence="5">KasaAsao</strain>
        <tissue evidence="5">Whole Snail</tissue>
    </source>
</reference>
<evidence type="ECO:0000313" key="6">
    <source>
        <dbReference type="Proteomes" id="UP001233172"/>
    </source>
</evidence>
<feature type="non-terminal residue" evidence="5">
    <location>
        <position position="1"/>
    </location>
</feature>
<reference evidence="5" key="1">
    <citation type="journal article" date="2023" name="PLoS Negl. Trop. Dis.">
        <title>A genome sequence for Biomphalaria pfeifferi, the major vector snail for the human-infecting parasite Schistosoma mansoni.</title>
        <authorList>
            <person name="Bu L."/>
            <person name="Lu L."/>
            <person name="Laidemitt M.R."/>
            <person name="Zhang S.M."/>
            <person name="Mutuku M."/>
            <person name="Mkoji G."/>
            <person name="Steinauer M."/>
            <person name="Loker E.S."/>
        </authorList>
    </citation>
    <scope>NUCLEOTIDE SEQUENCE</scope>
    <source>
        <strain evidence="5">KasaAsao</strain>
    </source>
</reference>
<evidence type="ECO:0000313" key="5">
    <source>
        <dbReference type="EMBL" id="KAK0057660.1"/>
    </source>
</evidence>
<dbReference type="AlphaFoldDB" id="A0AAD8BPV4"/>
<comment type="caution">
    <text evidence="5">The sequence shown here is derived from an EMBL/GenBank/DDBJ whole genome shotgun (WGS) entry which is preliminary data.</text>
</comment>
<dbReference type="PANTHER" id="PTHR14167">
    <property type="entry name" value="SH3 DOMAIN-CONTAINING"/>
    <property type="match status" value="1"/>
</dbReference>
<dbReference type="PRINTS" id="PR00499">
    <property type="entry name" value="P67PHOX"/>
</dbReference>
<dbReference type="InterPro" id="IPR036028">
    <property type="entry name" value="SH3-like_dom_sf"/>
</dbReference>
<gene>
    <name evidence="5" type="ORF">Bpfe_012890</name>
</gene>